<feature type="transmembrane region" description="Helical" evidence="1">
    <location>
        <begin position="127"/>
        <end position="144"/>
    </location>
</feature>
<dbReference type="InterPro" id="IPR037185">
    <property type="entry name" value="EmrE-like"/>
</dbReference>
<keyword evidence="1" id="KW-0812">Transmembrane</keyword>
<dbReference type="AlphaFoldDB" id="A0A8B2NSU0"/>
<dbReference type="Proteomes" id="UP000249590">
    <property type="component" value="Unassembled WGS sequence"/>
</dbReference>
<proteinExistence type="predicted"/>
<gene>
    <name evidence="3" type="ORF">DLJ53_11435</name>
</gene>
<evidence type="ECO:0000256" key="1">
    <source>
        <dbReference type="SAM" id="Phobius"/>
    </source>
</evidence>
<evidence type="ECO:0000313" key="4">
    <source>
        <dbReference type="Proteomes" id="UP000249590"/>
    </source>
</evidence>
<evidence type="ECO:0000313" key="3">
    <source>
        <dbReference type="EMBL" id="RAI01991.1"/>
    </source>
</evidence>
<dbReference type="RefSeq" id="WP_111345254.1">
    <property type="nucleotide sequence ID" value="NZ_JAIWKD010000002.1"/>
</dbReference>
<feature type="transmembrane region" description="Helical" evidence="1">
    <location>
        <begin position="98"/>
        <end position="120"/>
    </location>
</feature>
<feature type="transmembrane region" description="Helical" evidence="1">
    <location>
        <begin position="41"/>
        <end position="59"/>
    </location>
</feature>
<keyword evidence="1" id="KW-1133">Transmembrane helix</keyword>
<dbReference type="SUPFAM" id="SSF103481">
    <property type="entry name" value="Multidrug resistance efflux transporter EmrE"/>
    <property type="match status" value="2"/>
</dbReference>
<feature type="transmembrane region" description="Helical" evidence="1">
    <location>
        <begin position="231"/>
        <end position="259"/>
    </location>
</feature>
<dbReference type="OrthoDB" id="5243804at2"/>
<dbReference type="InterPro" id="IPR000620">
    <property type="entry name" value="EamA_dom"/>
</dbReference>
<feature type="transmembrane region" description="Helical" evidence="1">
    <location>
        <begin position="186"/>
        <end position="211"/>
    </location>
</feature>
<dbReference type="GO" id="GO:0016020">
    <property type="term" value="C:membrane"/>
    <property type="evidence" value="ECO:0007669"/>
    <property type="project" value="InterPro"/>
</dbReference>
<feature type="transmembrane region" description="Helical" evidence="1">
    <location>
        <begin position="71"/>
        <end position="92"/>
    </location>
</feature>
<protein>
    <submittedName>
        <fullName evidence="3">Multidrug DMT transporter permease</fullName>
    </submittedName>
</protein>
<accession>A0A8B2NSU0</accession>
<feature type="transmembrane region" description="Helical" evidence="1">
    <location>
        <begin position="150"/>
        <end position="174"/>
    </location>
</feature>
<name>A0A8B2NSU0_9HYPH</name>
<comment type="caution">
    <text evidence="3">The sequence shown here is derived from an EMBL/GenBank/DDBJ whole genome shotgun (WGS) entry which is preliminary data.</text>
</comment>
<feature type="transmembrane region" description="Helical" evidence="1">
    <location>
        <begin position="280"/>
        <end position="298"/>
    </location>
</feature>
<evidence type="ECO:0000259" key="2">
    <source>
        <dbReference type="Pfam" id="PF00892"/>
    </source>
</evidence>
<organism evidence="3 4">
    <name type="scientific">Acuticoccus sediminis</name>
    <dbReference type="NCBI Taxonomy" id="2184697"/>
    <lineage>
        <taxon>Bacteria</taxon>
        <taxon>Pseudomonadati</taxon>
        <taxon>Pseudomonadota</taxon>
        <taxon>Alphaproteobacteria</taxon>
        <taxon>Hyphomicrobiales</taxon>
        <taxon>Amorphaceae</taxon>
        <taxon>Acuticoccus</taxon>
    </lineage>
</organism>
<keyword evidence="1" id="KW-0472">Membrane</keyword>
<reference evidence="3 4" key="1">
    <citation type="submission" date="2018-05" db="EMBL/GenBank/DDBJ databases">
        <title>Acuticoccus sediminis sp. nov., isolated from deep-sea sediment of Indian Ocean.</title>
        <authorList>
            <person name="Liu X."/>
            <person name="Lai Q."/>
            <person name="Du Y."/>
            <person name="Sun F."/>
            <person name="Zhang X."/>
            <person name="Wang S."/>
            <person name="Shao Z."/>
        </authorList>
    </citation>
    <scope>NUCLEOTIDE SEQUENCE [LARGE SCALE GENOMIC DNA]</scope>
    <source>
        <strain evidence="3 4">PTG4-2</strain>
    </source>
</reference>
<sequence>MFSDWMWVIFTLIAAASQTARNSMQKELTTTLGTVGATHVRFLYGLPFALLFLFVISLVEGTPPSILDANYLLWTATGGMTQVLATGLMLAAMRMRSFVVTITYTKIEPVFVLLFAAIFLRDLPTHLAAAGVFVATAGVVIMSWPAKGAAFGAMTSTAMGLGSGALFALSAVFYRGGILDLPEGSFVLNASTTLSVALAVQSIAITIYLLVFDRKVLVALIASWRASAPAGFFGAFASQFWFLAFAVQSASLVRALALVEIVFAQVVSRRIFRQSTTAKEFAGMGLIIVGVLVILFGSTR</sequence>
<keyword evidence="4" id="KW-1185">Reference proteome</keyword>
<dbReference type="Pfam" id="PF00892">
    <property type="entry name" value="EamA"/>
    <property type="match status" value="1"/>
</dbReference>
<dbReference type="EMBL" id="QHHQ01000002">
    <property type="protein sequence ID" value="RAI01991.1"/>
    <property type="molecule type" value="Genomic_DNA"/>
</dbReference>
<feature type="domain" description="EamA" evidence="2">
    <location>
        <begin position="6"/>
        <end position="143"/>
    </location>
</feature>